<dbReference type="PANTHER" id="PTHR48051">
    <property type="match status" value="1"/>
</dbReference>
<evidence type="ECO:0000313" key="4">
    <source>
        <dbReference type="EMBL" id="KAJ1920206.1"/>
    </source>
</evidence>
<evidence type="ECO:0000256" key="3">
    <source>
        <dbReference type="SAM" id="MobiDB-lite"/>
    </source>
</evidence>
<dbReference type="InterPro" id="IPR001611">
    <property type="entry name" value="Leu-rich_rpt"/>
</dbReference>
<dbReference type="PANTHER" id="PTHR48051:SF1">
    <property type="entry name" value="RAS SUPPRESSOR PROTEIN 1"/>
    <property type="match status" value="1"/>
</dbReference>
<protein>
    <submittedName>
        <fullName evidence="4">Uncharacterized protein</fullName>
    </submittedName>
</protein>
<keyword evidence="5" id="KW-1185">Reference proteome</keyword>
<dbReference type="Gene3D" id="3.80.10.10">
    <property type="entry name" value="Ribonuclease Inhibitor"/>
    <property type="match status" value="1"/>
</dbReference>
<dbReference type="EMBL" id="JANBPU010000016">
    <property type="protein sequence ID" value="KAJ1920206.1"/>
    <property type="molecule type" value="Genomic_DNA"/>
</dbReference>
<dbReference type="PROSITE" id="PS51450">
    <property type="entry name" value="LRR"/>
    <property type="match status" value="1"/>
</dbReference>
<dbReference type="GO" id="GO:0005737">
    <property type="term" value="C:cytoplasm"/>
    <property type="evidence" value="ECO:0007669"/>
    <property type="project" value="TreeGrafter"/>
</dbReference>
<evidence type="ECO:0000313" key="5">
    <source>
        <dbReference type="Proteomes" id="UP001150538"/>
    </source>
</evidence>
<dbReference type="InterPro" id="IPR032675">
    <property type="entry name" value="LRR_dom_sf"/>
</dbReference>
<evidence type="ECO:0000256" key="1">
    <source>
        <dbReference type="ARBA" id="ARBA00022614"/>
    </source>
</evidence>
<gene>
    <name evidence="4" type="ORF">H4219_001439</name>
</gene>
<comment type="caution">
    <text evidence="4">The sequence shown here is derived from an EMBL/GenBank/DDBJ whole genome shotgun (WGS) entry which is preliminary data.</text>
</comment>
<proteinExistence type="predicted"/>
<dbReference type="Proteomes" id="UP001150538">
    <property type="component" value="Unassembled WGS sequence"/>
</dbReference>
<keyword evidence="1" id="KW-0433">Leucine-rich repeat</keyword>
<sequence>MEKLQSAAVDPKGWKTSKILADTKLSLAHQNIDEVVLPRSLVPQFMILAKLTLNNNNIRSLPKSIFYLTSLEILDVSHNLLGSDSFSFPAYLIPNLINLRICFLHDNKLTKIPQQFGLLKKLLCLSISKNPITFLPHDITSIKLLQCDDDDLSTSDFGPDNSDGHRSNTPAPLSLSTSSSTESTSERFVSLLDLCTQITISALHKLVESDAGVNDLSPTIMVQDNNSSLHDTLVPAQIHLINQLGEEDFENAINSLSLISPEQISLHRSQSPALGINNSTHILNTAKITSAAISSDRMDQVPLYSRNIRKSLYTKYQNIETMPLDPKLALPMNASMLLSRLNELDYCTICRSPLVPTLQHHFNITIDLGFEYPVIGYCCSKSCQNMFLLKIKQ</sequence>
<evidence type="ECO:0000256" key="2">
    <source>
        <dbReference type="ARBA" id="ARBA00022737"/>
    </source>
</evidence>
<feature type="region of interest" description="Disordered" evidence="3">
    <location>
        <begin position="155"/>
        <end position="180"/>
    </location>
</feature>
<keyword evidence="2" id="KW-0677">Repeat</keyword>
<name>A0A9W8A3E7_9FUNG</name>
<dbReference type="AlphaFoldDB" id="A0A9W8A3E7"/>
<reference evidence="4" key="1">
    <citation type="submission" date="2022-07" db="EMBL/GenBank/DDBJ databases">
        <title>Phylogenomic reconstructions and comparative analyses of Kickxellomycotina fungi.</title>
        <authorList>
            <person name="Reynolds N.K."/>
            <person name="Stajich J.E."/>
            <person name="Barry K."/>
            <person name="Grigoriev I.V."/>
            <person name="Crous P."/>
            <person name="Smith M.E."/>
        </authorList>
    </citation>
    <scope>NUCLEOTIDE SEQUENCE</scope>
    <source>
        <strain evidence="4">NBRC 100468</strain>
    </source>
</reference>
<organism evidence="4 5">
    <name type="scientific">Mycoemilia scoparia</name>
    <dbReference type="NCBI Taxonomy" id="417184"/>
    <lineage>
        <taxon>Eukaryota</taxon>
        <taxon>Fungi</taxon>
        <taxon>Fungi incertae sedis</taxon>
        <taxon>Zoopagomycota</taxon>
        <taxon>Kickxellomycotina</taxon>
        <taxon>Kickxellomycetes</taxon>
        <taxon>Kickxellales</taxon>
        <taxon>Kickxellaceae</taxon>
        <taxon>Mycoemilia</taxon>
    </lineage>
</organism>
<dbReference type="OrthoDB" id="1394818at2759"/>
<dbReference type="InterPro" id="IPR050216">
    <property type="entry name" value="LRR_domain-containing"/>
</dbReference>
<dbReference type="SMART" id="SM00369">
    <property type="entry name" value="LRR_TYP"/>
    <property type="match status" value="3"/>
</dbReference>
<dbReference type="SUPFAM" id="SSF52058">
    <property type="entry name" value="L domain-like"/>
    <property type="match status" value="1"/>
</dbReference>
<dbReference type="InterPro" id="IPR003591">
    <property type="entry name" value="Leu-rich_rpt_typical-subtyp"/>
</dbReference>
<accession>A0A9W8A3E7</accession>